<dbReference type="eggNOG" id="COG0559">
    <property type="taxonomic scope" value="Bacteria"/>
</dbReference>
<evidence type="ECO:0000256" key="6">
    <source>
        <dbReference type="ARBA" id="ARBA00022989"/>
    </source>
</evidence>
<dbReference type="Proteomes" id="UP000191135">
    <property type="component" value="Chromosome"/>
</dbReference>
<accession>A0A1U9Z498</accession>
<keyword evidence="6 9" id="KW-1133">Transmembrane helix</keyword>
<evidence type="ECO:0000256" key="2">
    <source>
        <dbReference type="ARBA" id="ARBA00022448"/>
    </source>
</evidence>
<evidence type="ECO:0000256" key="1">
    <source>
        <dbReference type="ARBA" id="ARBA00004651"/>
    </source>
</evidence>
<dbReference type="EMBL" id="CP020330">
    <property type="protein sequence ID" value="AQZ52527.1"/>
    <property type="molecule type" value="Genomic_DNA"/>
</dbReference>
<dbReference type="GO" id="GO:0006865">
    <property type="term" value="P:amino acid transport"/>
    <property type="evidence" value="ECO:0007669"/>
    <property type="project" value="UniProtKB-KW"/>
</dbReference>
<keyword evidence="2" id="KW-0813">Transport</keyword>
<feature type="transmembrane region" description="Helical" evidence="9">
    <location>
        <begin position="61"/>
        <end position="83"/>
    </location>
</feature>
<dbReference type="PANTHER" id="PTHR11795">
    <property type="entry name" value="BRANCHED-CHAIN AMINO ACID TRANSPORT SYSTEM PERMEASE PROTEIN LIVH"/>
    <property type="match status" value="1"/>
</dbReference>
<keyword evidence="7 9" id="KW-0472">Membrane</keyword>
<evidence type="ECO:0000313" key="11">
    <source>
        <dbReference type="Proteomes" id="UP000191135"/>
    </source>
</evidence>
<evidence type="ECO:0000256" key="9">
    <source>
        <dbReference type="SAM" id="Phobius"/>
    </source>
</evidence>
<evidence type="ECO:0000313" key="10">
    <source>
        <dbReference type="EMBL" id="AQZ52527.1"/>
    </source>
</evidence>
<feature type="transmembrane region" description="Helical" evidence="9">
    <location>
        <begin position="255"/>
        <end position="276"/>
    </location>
</feature>
<dbReference type="OrthoDB" id="9807115at2"/>
<protein>
    <submittedName>
        <fullName evidence="10">LIV-I protein H</fullName>
    </submittedName>
</protein>
<dbReference type="Pfam" id="PF02653">
    <property type="entry name" value="BPD_transp_2"/>
    <property type="match status" value="1"/>
</dbReference>
<sequence>MLYAQILLNGLVLGGLYACISVGFSLVWGVLNVINVLHGSFVVLGSYIAYFAYVHLGIHPFVSVVIAGALLFALGYVVQLGLINRVVGAPVLTTLVLTFGLDLLLNNGMLLAFSADYRSVQLANPLGSKVIAGLVFPLDRLVAMLLAGVLTGLLYLLLVRSKIGHAIVAVRMDREAAALMGVDVKTIYAITFGIGALMAGAAGSLLSLVFPISPLASSEYLSIAFIVCVLGGLGSIAGAIVGGLALGLIQSFGALFIGPEHGLTIAFVLLILLLIFKPTGIMGRRGYE</sequence>
<evidence type="ECO:0000256" key="5">
    <source>
        <dbReference type="ARBA" id="ARBA00022970"/>
    </source>
</evidence>
<dbReference type="PANTHER" id="PTHR11795:SF445">
    <property type="entry name" value="AMINO ACID ABC TRANSPORTER PERMEASE PROTEIN"/>
    <property type="match status" value="1"/>
</dbReference>
<dbReference type="KEGG" id="mmed:Mame_03217"/>
<dbReference type="AlphaFoldDB" id="A0A1U9Z498"/>
<comment type="subcellular location">
    <subcellularLocation>
        <location evidence="1">Cell membrane</location>
        <topology evidence="1">Multi-pass membrane protein</topology>
    </subcellularLocation>
</comment>
<keyword evidence="4 9" id="KW-0812">Transmembrane</keyword>
<keyword evidence="3" id="KW-1003">Cell membrane</keyword>
<evidence type="ECO:0000256" key="8">
    <source>
        <dbReference type="ARBA" id="ARBA00037998"/>
    </source>
</evidence>
<evidence type="ECO:0000256" key="3">
    <source>
        <dbReference type="ARBA" id="ARBA00022475"/>
    </source>
</evidence>
<gene>
    <name evidence="10" type="primary">livH_10</name>
    <name evidence="10" type="ORF">Mame_03217</name>
</gene>
<feature type="transmembrane region" description="Helical" evidence="9">
    <location>
        <begin position="187"/>
        <end position="210"/>
    </location>
</feature>
<feature type="transmembrane region" description="Helical" evidence="9">
    <location>
        <begin position="89"/>
        <end position="113"/>
    </location>
</feature>
<feature type="transmembrane region" description="Helical" evidence="9">
    <location>
        <begin position="36"/>
        <end position="54"/>
    </location>
</feature>
<dbReference type="CDD" id="cd06582">
    <property type="entry name" value="TM_PBP1_LivH_like"/>
    <property type="match status" value="1"/>
</dbReference>
<evidence type="ECO:0000256" key="7">
    <source>
        <dbReference type="ARBA" id="ARBA00023136"/>
    </source>
</evidence>
<reference evidence="10 11" key="1">
    <citation type="submission" date="2017-03" db="EMBL/GenBank/DDBJ databases">
        <title>Foreign affairs: Plasmid Transfer between Roseobacters and Rhizobia.</title>
        <authorList>
            <person name="Bartling P."/>
            <person name="Bunk B."/>
            <person name="Overmann J."/>
            <person name="Brinkmann H."/>
            <person name="Petersen J."/>
        </authorList>
    </citation>
    <scope>NUCLEOTIDE SEQUENCE [LARGE SCALE GENOMIC DNA]</scope>
    <source>
        <strain evidence="10 11">MACL11</strain>
    </source>
</reference>
<dbReference type="GO" id="GO:0022857">
    <property type="term" value="F:transmembrane transporter activity"/>
    <property type="evidence" value="ECO:0007669"/>
    <property type="project" value="InterPro"/>
</dbReference>
<evidence type="ECO:0000256" key="4">
    <source>
        <dbReference type="ARBA" id="ARBA00022692"/>
    </source>
</evidence>
<name>A0A1U9Z498_9HYPH</name>
<keyword evidence="5" id="KW-0029">Amino-acid transport</keyword>
<dbReference type="RefSeq" id="WP_018064205.1">
    <property type="nucleotide sequence ID" value="NZ_AQWH01000006.1"/>
</dbReference>
<proteinExistence type="inferred from homology"/>
<organism evidence="10 11">
    <name type="scientific">Martelella mediterranea DSM 17316</name>
    <dbReference type="NCBI Taxonomy" id="1122214"/>
    <lineage>
        <taxon>Bacteria</taxon>
        <taxon>Pseudomonadati</taxon>
        <taxon>Pseudomonadota</taxon>
        <taxon>Alphaproteobacteria</taxon>
        <taxon>Hyphomicrobiales</taxon>
        <taxon>Aurantimonadaceae</taxon>
        <taxon>Martelella</taxon>
    </lineage>
</organism>
<feature type="transmembrane region" description="Helical" evidence="9">
    <location>
        <begin position="222"/>
        <end position="249"/>
    </location>
</feature>
<dbReference type="InterPro" id="IPR001851">
    <property type="entry name" value="ABC_transp_permease"/>
</dbReference>
<feature type="transmembrane region" description="Helical" evidence="9">
    <location>
        <begin position="7"/>
        <end position="30"/>
    </location>
</feature>
<dbReference type="STRING" id="1122214.Mame_03217"/>
<feature type="transmembrane region" description="Helical" evidence="9">
    <location>
        <begin position="134"/>
        <end position="158"/>
    </location>
</feature>
<dbReference type="InterPro" id="IPR052157">
    <property type="entry name" value="BCAA_transport_permease"/>
</dbReference>
<comment type="similarity">
    <text evidence="8">Belongs to the binding-protein-dependent transport system permease family. LivHM subfamily.</text>
</comment>
<dbReference type="GO" id="GO:0005886">
    <property type="term" value="C:plasma membrane"/>
    <property type="evidence" value="ECO:0007669"/>
    <property type="project" value="UniProtKB-SubCell"/>
</dbReference>
<keyword evidence="11" id="KW-1185">Reference proteome</keyword>